<gene>
    <name evidence="4" type="primary">LOC108950853-002</name>
</gene>
<dbReference type="GO" id="GO:0004523">
    <property type="term" value="F:RNA-DNA hybrid ribonuclease activity"/>
    <property type="evidence" value="ECO:0007669"/>
    <property type="project" value="UniProtKB-EC"/>
</dbReference>
<dbReference type="InterPro" id="IPR051320">
    <property type="entry name" value="Viral_Replic_Matur_Polypro"/>
</dbReference>
<dbReference type="EC" id="3.1.26.4" evidence="2"/>
<dbReference type="InterPro" id="IPR000477">
    <property type="entry name" value="RT_dom"/>
</dbReference>
<evidence type="ECO:0000313" key="4">
    <source>
        <dbReference type="EMBL" id="CAB3263344.1"/>
    </source>
</evidence>
<dbReference type="PANTHER" id="PTHR33064:SF37">
    <property type="entry name" value="RIBONUCLEASE H"/>
    <property type="match status" value="1"/>
</dbReference>
<feature type="domain" description="Reverse transcriptase" evidence="3">
    <location>
        <begin position="1"/>
        <end position="67"/>
    </location>
</feature>
<dbReference type="AlphaFoldDB" id="A0A6F9DIP7"/>
<name>A0A6F9DIP7_9ASCI</name>
<sequence>MESVLKKLLWKICLVYIDDIVTFSEDFSSGLNNLRAVFSCLRDAGLKLKPQKCRLFSRQASFLGHIVSEAGVQCDPAKLKAVRHWSVPSNITEVRSFLGFASYYRRFFRNFAGIAEPLTSLIRKNSKFLWSTECQQAFDKIRKCLTSAPVRSYPMPDR</sequence>
<reference evidence="4" key="1">
    <citation type="submission" date="2020-04" db="EMBL/GenBank/DDBJ databases">
        <authorList>
            <person name="Neveu A P."/>
        </authorList>
    </citation>
    <scope>NUCLEOTIDE SEQUENCE</scope>
    <source>
        <tissue evidence="4">Whole embryo</tissue>
    </source>
</reference>
<dbReference type="SUPFAM" id="SSF56672">
    <property type="entry name" value="DNA/RNA polymerases"/>
    <property type="match status" value="1"/>
</dbReference>
<comment type="similarity">
    <text evidence="1">Belongs to the beta type-B retroviral polymerase family. HERV class-II K(HML-2) pol subfamily.</text>
</comment>
<evidence type="ECO:0000256" key="2">
    <source>
        <dbReference type="ARBA" id="ARBA00012180"/>
    </source>
</evidence>
<dbReference type="PANTHER" id="PTHR33064">
    <property type="entry name" value="POL PROTEIN"/>
    <property type="match status" value="1"/>
</dbReference>
<dbReference type="EMBL" id="LR787482">
    <property type="protein sequence ID" value="CAB3263344.1"/>
    <property type="molecule type" value="mRNA"/>
</dbReference>
<protein>
    <recommendedName>
        <fullName evidence="2">ribonuclease H</fullName>
        <ecNumber evidence="2">3.1.26.4</ecNumber>
    </recommendedName>
</protein>
<dbReference type="FunFam" id="3.30.70.270:FF:000063">
    <property type="entry name" value="Zinc knuckle domaincontaining protein"/>
    <property type="match status" value="1"/>
</dbReference>
<dbReference type="Gene3D" id="3.30.70.270">
    <property type="match status" value="2"/>
</dbReference>
<evidence type="ECO:0000259" key="3">
    <source>
        <dbReference type="PROSITE" id="PS50878"/>
    </source>
</evidence>
<accession>A0A6F9DIP7</accession>
<dbReference type="PROSITE" id="PS50878">
    <property type="entry name" value="RT_POL"/>
    <property type="match status" value="1"/>
</dbReference>
<evidence type="ECO:0000256" key="1">
    <source>
        <dbReference type="ARBA" id="ARBA00010879"/>
    </source>
</evidence>
<dbReference type="Pfam" id="PF00078">
    <property type="entry name" value="RVT_1"/>
    <property type="match status" value="1"/>
</dbReference>
<organism evidence="4">
    <name type="scientific">Phallusia mammillata</name>
    <dbReference type="NCBI Taxonomy" id="59560"/>
    <lineage>
        <taxon>Eukaryota</taxon>
        <taxon>Metazoa</taxon>
        <taxon>Chordata</taxon>
        <taxon>Tunicata</taxon>
        <taxon>Ascidiacea</taxon>
        <taxon>Phlebobranchia</taxon>
        <taxon>Ascidiidae</taxon>
        <taxon>Phallusia</taxon>
    </lineage>
</organism>
<dbReference type="InterPro" id="IPR043128">
    <property type="entry name" value="Rev_trsase/Diguanyl_cyclase"/>
</dbReference>
<dbReference type="InterPro" id="IPR043502">
    <property type="entry name" value="DNA/RNA_pol_sf"/>
</dbReference>
<proteinExistence type="evidence at transcript level"/>